<keyword evidence="4 6" id="KW-0819">tRNA processing</keyword>
<dbReference type="SUPFAM" id="SSF54211">
    <property type="entry name" value="Ribosomal protein S5 domain 2-like"/>
    <property type="match status" value="1"/>
</dbReference>
<evidence type="ECO:0000313" key="9">
    <source>
        <dbReference type="EMBL" id="PKK91972.1"/>
    </source>
</evidence>
<feature type="binding site" evidence="6">
    <location>
        <begin position="123"/>
        <end position="125"/>
    </location>
    <ligand>
        <name>phosphate</name>
        <dbReference type="ChEBI" id="CHEBI:43474"/>
        <note>substrate</note>
    </ligand>
</feature>
<dbReference type="CDD" id="cd11362">
    <property type="entry name" value="RNase_PH_bact"/>
    <property type="match status" value="1"/>
</dbReference>
<comment type="subunit">
    <text evidence="6">Homohexameric ring arranged as a trimer of dimers.</text>
</comment>
<comment type="catalytic activity">
    <reaction evidence="6">
        <text>tRNA(n+1) + phosphate = tRNA(n) + a ribonucleoside 5'-diphosphate</text>
        <dbReference type="Rhea" id="RHEA:10628"/>
        <dbReference type="Rhea" id="RHEA-COMP:17343"/>
        <dbReference type="Rhea" id="RHEA-COMP:17344"/>
        <dbReference type="ChEBI" id="CHEBI:43474"/>
        <dbReference type="ChEBI" id="CHEBI:57930"/>
        <dbReference type="ChEBI" id="CHEBI:173114"/>
        <dbReference type="EC" id="2.7.7.56"/>
    </reaction>
</comment>
<feature type="binding site" evidence="6">
    <location>
        <position position="85"/>
    </location>
    <ligand>
        <name>phosphate</name>
        <dbReference type="ChEBI" id="CHEBI:43474"/>
        <note>substrate</note>
    </ligand>
</feature>
<organism evidence="9 10">
    <name type="scientific">Candidatus Wallbacteria bacterium HGW-Wallbacteria-1</name>
    <dbReference type="NCBI Taxonomy" id="2013854"/>
    <lineage>
        <taxon>Bacteria</taxon>
        <taxon>Candidatus Walliibacteriota</taxon>
    </lineage>
</organism>
<keyword evidence="2 6" id="KW-0698">rRNA processing</keyword>
<dbReference type="SUPFAM" id="SSF55666">
    <property type="entry name" value="Ribonuclease PH domain 2-like"/>
    <property type="match status" value="1"/>
</dbReference>
<dbReference type="Pfam" id="PF03725">
    <property type="entry name" value="RNase_PH_C"/>
    <property type="match status" value="1"/>
</dbReference>
<dbReference type="InterPro" id="IPR001247">
    <property type="entry name" value="ExoRNase_PH_dom1"/>
</dbReference>
<feature type="domain" description="Exoribonuclease phosphorolytic" evidence="7">
    <location>
        <begin position="11"/>
        <end position="139"/>
    </location>
</feature>
<evidence type="ECO:0000259" key="7">
    <source>
        <dbReference type="Pfam" id="PF01138"/>
    </source>
</evidence>
<evidence type="ECO:0000256" key="6">
    <source>
        <dbReference type="HAMAP-Rule" id="MF_00564"/>
    </source>
</evidence>
<keyword evidence="3 6" id="KW-0820">tRNA-binding</keyword>
<dbReference type="InterPro" id="IPR050080">
    <property type="entry name" value="RNase_PH"/>
</dbReference>
<comment type="similarity">
    <text evidence="1 6">Belongs to the RNase PH family.</text>
</comment>
<dbReference type="PANTHER" id="PTHR11953:SF0">
    <property type="entry name" value="EXOSOME COMPLEX COMPONENT RRP41"/>
    <property type="match status" value="1"/>
</dbReference>
<dbReference type="AlphaFoldDB" id="A0A2N1PUJ9"/>
<gene>
    <name evidence="6" type="primary">rph</name>
    <name evidence="9" type="ORF">CVV64_00670</name>
</gene>
<dbReference type="Pfam" id="PF01138">
    <property type="entry name" value="RNase_PH"/>
    <property type="match status" value="1"/>
</dbReference>
<dbReference type="NCBIfam" id="TIGR01966">
    <property type="entry name" value="RNasePH"/>
    <property type="match status" value="1"/>
</dbReference>
<evidence type="ECO:0000256" key="5">
    <source>
        <dbReference type="ARBA" id="ARBA00022884"/>
    </source>
</evidence>
<evidence type="ECO:0000256" key="4">
    <source>
        <dbReference type="ARBA" id="ARBA00022694"/>
    </source>
</evidence>
<evidence type="ECO:0000256" key="1">
    <source>
        <dbReference type="ARBA" id="ARBA00006678"/>
    </source>
</evidence>
<dbReference type="EMBL" id="PGXC01000001">
    <property type="protein sequence ID" value="PKK91972.1"/>
    <property type="molecule type" value="Genomic_DNA"/>
</dbReference>
<dbReference type="InterPro" id="IPR018336">
    <property type="entry name" value="RNase_PH_CS"/>
</dbReference>
<dbReference type="Proteomes" id="UP000233256">
    <property type="component" value="Unassembled WGS sequence"/>
</dbReference>
<comment type="function">
    <text evidence="6">Phosphorolytic 3'-5' exoribonuclease that plays an important role in tRNA 3'-end maturation. Removes nucleotide residues following the 3'-CCA terminus of tRNAs; can also add nucleotides to the ends of RNA molecules by using nucleoside diphosphates as substrates, but this may not be physiologically important. Probably plays a role in initiation of 16S rRNA degradation (leading to ribosome degradation) during starvation.</text>
</comment>
<dbReference type="PROSITE" id="PS01277">
    <property type="entry name" value="RIBONUCLEASE_PH"/>
    <property type="match status" value="1"/>
</dbReference>
<keyword evidence="6" id="KW-0808">Transferase</keyword>
<protein>
    <recommendedName>
        <fullName evidence="6">Ribonuclease PH</fullName>
        <shortName evidence="6">RNase PH</shortName>
        <ecNumber evidence="6">2.7.7.56</ecNumber>
    </recommendedName>
    <alternativeName>
        <fullName evidence="6">tRNA nucleotidyltransferase</fullName>
    </alternativeName>
</protein>
<dbReference type="InterPro" id="IPR027408">
    <property type="entry name" value="PNPase/RNase_PH_dom_sf"/>
</dbReference>
<dbReference type="GO" id="GO:0000049">
    <property type="term" value="F:tRNA binding"/>
    <property type="evidence" value="ECO:0007669"/>
    <property type="project" value="UniProtKB-UniRule"/>
</dbReference>
<dbReference type="FunFam" id="3.30.230.70:FF:000003">
    <property type="entry name" value="Ribonuclease PH"/>
    <property type="match status" value="1"/>
</dbReference>
<dbReference type="EC" id="2.7.7.56" evidence="6"/>
<dbReference type="GO" id="GO:0031125">
    <property type="term" value="P:rRNA 3'-end processing"/>
    <property type="evidence" value="ECO:0007669"/>
    <property type="project" value="UniProtKB-ARBA"/>
</dbReference>
<dbReference type="GO" id="GO:0009022">
    <property type="term" value="F:tRNA nucleotidyltransferase activity"/>
    <property type="evidence" value="ECO:0007669"/>
    <property type="project" value="UniProtKB-UniRule"/>
</dbReference>
<dbReference type="GO" id="GO:0008033">
    <property type="term" value="P:tRNA processing"/>
    <property type="evidence" value="ECO:0007669"/>
    <property type="project" value="UniProtKB-UniRule"/>
</dbReference>
<dbReference type="Gene3D" id="3.30.230.70">
    <property type="entry name" value="GHMP Kinase, N-terminal domain"/>
    <property type="match status" value="1"/>
</dbReference>
<dbReference type="InterPro" id="IPR020568">
    <property type="entry name" value="Ribosomal_Su5_D2-typ_SF"/>
</dbReference>
<dbReference type="HAMAP" id="MF_00564">
    <property type="entry name" value="RNase_PH"/>
    <property type="match status" value="1"/>
</dbReference>
<keyword evidence="5" id="KW-0694">RNA-binding</keyword>
<dbReference type="InterPro" id="IPR015847">
    <property type="entry name" value="ExoRNase_PH_dom2"/>
</dbReference>
<dbReference type="PANTHER" id="PTHR11953">
    <property type="entry name" value="EXOSOME COMPLEX COMPONENT"/>
    <property type="match status" value="1"/>
</dbReference>
<proteinExistence type="inferred from homology"/>
<dbReference type="GO" id="GO:0016075">
    <property type="term" value="P:rRNA catabolic process"/>
    <property type="evidence" value="ECO:0007669"/>
    <property type="project" value="UniProtKB-UniRule"/>
</dbReference>
<dbReference type="InterPro" id="IPR002381">
    <property type="entry name" value="RNase_PH_bac-type"/>
</dbReference>
<sequence length="237" mass="26214">MPRIDGRSNDQLRQVQFIRNYIIHPEGSVLACMGNTKVLCNVSITEGVPAFLEGKNQGWLDAEYGMLPRSTNTRNSRERHGLSGRSTEIQRLIGRALRACLDLKKVGQNTILVDCDVLQADGGTRTCAISGAFVALKDAIARFMEKGLIKEDPITCFVAAISVGIHDGEVLLDLKYEEDCVAEVDSNFVINDREEIFEVQGTAEHGTFDKKALDAMYDIALKGIKDLIQEQKKALQL</sequence>
<evidence type="ECO:0000313" key="10">
    <source>
        <dbReference type="Proteomes" id="UP000233256"/>
    </source>
</evidence>
<evidence type="ECO:0000256" key="3">
    <source>
        <dbReference type="ARBA" id="ARBA00022555"/>
    </source>
</evidence>
<feature type="domain" description="Exoribonuclease phosphorolytic" evidence="8">
    <location>
        <begin position="156"/>
        <end position="223"/>
    </location>
</feature>
<dbReference type="InterPro" id="IPR036345">
    <property type="entry name" value="ExoRNase_PH_dom2_sf"/>
</dbReference>
<comment type="caution">
    <text evidence="9">The sequence shown here is derived from an EMBL/GenBank/DDBJ whole genome shotgun (WGS) entry which is preliminary data.</text>
</comment>
<evidence type="ECO:0000256" key="2">
    <source>
        <dbReference type="ARBA" id="ARBA00022552"/>
    </source>
</evidence>
<dbReference type="GO" id="GO:0000175">
    <property type="term" value="F:3'-5'-RNA exonuclease activity"/>
    <property type="evidence" value="ECO:0007669"/>
    <property type="project" value="UniProtKB-UniRule"/>
</dbReference>
<evidence type="ECO:0000259" key="8">
    <source>
        <dbReference type="Pfam" id="PF03725"/>
    </source>
</evidence>
<reference evidence="9 10" key="1">
    <citation type="journal article" date="2017" name="ISME J.">
        <title>Potential for microbial H2 and metal transformations associated with novel bacteria and archaea in deep terrestrial subsurface sediments.</title>
        <authorList>
            <person name="Hernsdorf A.W."/>
            <person name="Amano Y."/>
            <person name="Miyakawa K."/>
            <person name="Ise K."/>
            <person name="Suzuki Y."/>
            <person name="Anantharaman K."/>
            <person name="Probst A."/>
            <person name="Burstein D."/>
            <person name="Thomas B.C."/>
            <person name="Banfield J.F."/>
        </authorList>
    </citation>
    <scope>NUCLEOTIDE SEQUENCE [LARGE SCALE GENOMIC DNA]</scope>
    <source>
        <strain evidence="9">HGW-Wallbacteria-1</strain>
    </source>
</reference>
<name>A0A2N1PUJ9_9BACT</name>
<keyword evidence="6" id="KW-0548">Nucleotidyltransferase</keyword>
<accession>A0A2N1PUJ9</accession>